<protein>
    <recommendedName>
        <fullName evidence="3 10">MICOS complex subunit MIC60</fullName>
    </recommendedName>
    <alternativeName>
        <fullName evidence="10">Mitofilin</fullName>
    </alternativeName>
</protein>
<evidence type="ECO:0000256" key="7">
    <source>
        <dbReference type="ARBA" id="ARBA00023128"/>
    </source>
</evidence>
<name>A0A8H7BKM3_9FUNG</name>
<evidence type="ECO:0000256" key="11">
    <source>
        <dbReference type="SAM" id="Coils"/>
    </source>
</evidence>
<keyword evidence="13" id="KW-1185">Reference proteome</keyword>
<dbReference type="PANTHER" id="PTHR15415:SF7">
    <property type="entry name" value="MICOS COMPLEX SUBUNIT MIC60"/>
    <property type="match status" value="1"/>
</dbReference>
<dbReference type="GO" id="GO:0061617">
    <property type="term" value="C:MICOS complex"/>
    <property type="evidence" value="ECO:0007669"/>
    <property type="project" value="TreeGrafter"/>
</dbReference>
<evidence type="ECO:0000256" key="9">
    <source>
        <dbReference type="ARBA" id="ARBA00025571"/>
    </source>
</evidence>
<evidence type="ECO:0000313" key="13">
    <source>
        <dbReference type="Proteomes" id="UP000605846"/>
    </source>
</evidence>
<dbReference type="EMBL" id="JABAYA010000167">
    <property type="protein sequence ID" value="KAF7723017.1"/>
    <property type="molecule type" value="Genomic_DNA"/>
</dbReference>
<keyword evidence="4 10" id="KW-0812">Transmembrane</keyword>
<keyword evidence="5 10" id="KW-0999">Mitochondrion inner membrane</keyword>
<keyword evidence="6" id="KW-1133">Transmembrane helix</keyword>
<reference evidence="12" key="1">
    <citation type="submission" date="2020-01" db="EMBL/GenBank/DDBJ databases">
        <title>Genome Sequencing of Three Apophysomyces-Like Fungal Strains Confirms a Novel Fungal Genus in the Mucoromycota with divergent Burkholderia-like Endosymbiotic Bacteria.</title>
        <authorList>
            <person name="Stajich J.E."/>
            <person name="Macias A.M."/>
            <person name="Carter-House D."/>
            <person name="Lovett B."/>
            <person name="Kasson L.R."/>
            <person name="Berry K."/>
            <person name="Grigoriev I."/>
            <person name="Chang Y."/>
            <person name="Spatafora J."/>
            <person name="Kasson M.T."/>
        </authorList>
    </citation>
    <scope>NUCLEOTIDE SEQUENCE</scope>
    <source>
        <strain evidence="12">NRRL A-21654</strain>
    </source>
</reference>
<evidence type="ECO:0000256" key="3">
    <source>
        <dbReference type="ARBA" id="ARBA00018116"/>
    </source>
</evidence>
<accession>A0A8H7BKM3</accession>
<keyword evidence="8" id="KW-0472">Membrane</keyword>
<dbReference type="PANTHER" id="PTHR15415">
    <property type="entry name" value="MITOFILIN"/>
    <property type="match status" value="1"/>
</dbReference>
<gene>
    <name evidence="12" type="primary">FCJ1_1</name>
    <name evidence="12" type="ORF">EC973_002433</name>
</gene>
<dbReference type="InterPro" id="IPR019133">
    <property type="entry name" value="MIC60"/>
</dbReference>
<dbReference type="AlphaFoldDB" id="A0A8H7BKM3"/>
<organism evidence="12 13">
    <name type="scientific">Apophysomyces ossiformis</name>
    <dbReference type="NCBI Taxonomy" id="679940"/>
    <lineage>
        <taxon>Eukaryota</taxon>
        <taxon>Fungi</taxon>
        <taxon>Fungi incertae sedis</taxon>
        <taxon>Mucoromycota</taxon>
        <taxon>Mucoromycotina</taxon>
        <taxon>Mucoromycetes</taxon>
        <taxon>Mucorales</taxon>
        <taxon>Mucorineae</taxon>
        <taxon>Mucoraceae</taxon>
        <taxon>Apophysomyces</taxon>
    </lineage>
</organism>
<evidence type="ECO:0000256" key="10">
    <source>
        <dbReference type="RuleBase" id="RU363000"/>
    </source>
</evidence>
<comment type="similarity">
    <text evidence="2 10">Belongs to the MICOS complex subunit Mic60 family.</text>
</comment>
<evidence type="ECO:0000256" key="4">
    <source>
        <dbReference type="ARBA" id="ARBA00022692"/>
    </source>
</evidence>
<dbReference type="GO" id="GO:0042407">
    <property type="term" value="P:cristae formation"/>
    <property type="evidence" value="ECO:0007669"/>
    <property type="project" value="TreeGrafter"/>
</dbReference>
<dbReference type="Proteomes" id="UP000605846">
    <property type="component" value="Unassembled WGS sequence"/>
</dbReference>
<dbReference type="OrthoDB" id="10261039at2759"/>
<comment type="caution">
    <text evidence="12">The sequence shown here is derived from an EMBL/GenBank/DDBJ whole genome shotgun (WGS) entry which is preliminary data.</text>
</comment>
<evidence type="ECO:0000256" key="5">
    <source>
        <dbReference type="ARBA" id="ARBA00022792"/>
    </source>
</evidence>
<evidence type="ECO:0000313" key="12">
    <source>
        <dbReference type="EMBL" id="KAF7723017.1"/>
    </source>
</evidence>
<evidence type="ECO:0000256" key="6">
    <source>
        <dbReference type="ARBA" id="ARBA00022989"/>
    </source>
</evidence>
<comment type="function">
    <text evidence="9">Component of the MICOS complex, a large protein complex of the mitochondrial inner membrane that plays crucial roles in the maintenance of crista junctions, inner membrane architecture, and formation of contact sites to the outer membrane. Plays a role in keeping cristae membranes connected to the inner boundary membrane. Also promotes protein import via the mitochondrial intermembrane space assembly (MIA) pathway.</text>
</comment>
<evidence type="ECO:0000256" key="2">
    <source>
        <dbReference type="ARBA" id="ARBA00010877"/>
    </source>
</evidence>
<sequence>MSARCESTTAEAPKKKSGSIVGKLAAVTVVGTTSYGAAVYYATQDEQFRDTFKSYVPGGKPSLEFIEDLQKNQDLHSYRSQVTDFQKQAGDYMDIAKKYGNKAVESSKEAYEYVNDAYQKLSGQKELPRLPDFNNKKPEEAHIIANEPVKAEINITSEKEQKSPVVQVAIEKPDPIVVKRVQSDNAIVSELSQIVTELAVILNDAGLASKGRTVVKDAEQQLENLNQRYAALDAEQTTILKAIEQLRQLADKVEVDMDEFRAAARNAIQTTHSETAVRIESKVAELQEQFVKTKADMKARFTTALANQLNDQKERLQREREDALSAQASEMQRQFIGKVKLLVEQERAGRLSKLEHISQRYKAMEQQSIRNADELDKSRQYHSIYVTLGALQDVIERPHKQPFVQELEALKNSAKESIILQTVLSSIPREIAEEGIESANGLSARFETIAEQARRVALVPEDGGFGAHIISIILSKLMFRKEGLVEGDDVEAVLARSGYYLKNGELELAVRELNQLRGWPKRLAYDWIESARRHLEVKQALEVVETQVVLSSMLDA</sequence>
<comment type="subcellular location">
    <subcellularLocation>
        <location evidence="1 10">Mitochondrion inner membrane</location>
        <topology evidence="1 10">Single-pass membrane protein</topology>
    </subcellularLocation>
</comment>
<evidence type="ECO:0000256" key="1">
    <source>
        <dbReference type="ARBA" id="ARBA00004434"/>
    </source>
</evidence>
<comment type="subunit">
    <text evidence="10">Component of the mitochondrial contact site and cristae organizing system (MICOS) complex.</text>
</comment>
<proteinExistence type="inferred from homology"/>
<dbReference type="Pfam" id="PF09731">
    <property type="entry name" value="Mitofilin"/>
    <property type="match status" value="1"/>
</dbReference>
<keyword evidence="11" id="KW-0175">Coiled coil</keyword>
<feature type="coiled-coil region" evidence="11">
    <location>
        <begin position="208"/>
        <end position="329"/>
    </location>
</feature>
<keyword evidence="7 10" id="KW-0496">Mitochondrion</keyword>
<evidence type="ECO:0000256" key="8">
    <source>
        <dbReference type="ARBA" id="ARBA00023136"/>
    </source>
</evidence>